<dbReference type="GO" id="GO:0005737">
    <property type="term" value="C:cytoplasm"/>
    <property type="evidence" value="ECO:0007669"/>
    <property type="project" value="TreeGrafter"/>
</dbReference>
<dbReference type="InterPro" id="IPR005522">
    <property type="entry name" value="IPK"/>
</dbReference>
<dbReference type="GO" id="GO:0000824">
    <property type="term" value="F:inositol-1,4,5,6-tetrakisphosphate 3-kinase activity"/>
    <property type="evidence" value="ECO:0007669"/>
    <property type="project" value="TreeGrafter"/>
</dbReference>
<comment type="caution">
    <text evidence="5">The sequence shown here is derived from an EMBL/GenBank/DDBJ whole genome shotgun (WGS) entry which is preliminary data.</text>
</comment>
<evidence type="ECO:0000256" key="3">
    <source>
        <dbReference type="ARBA" id="ARBA00022777"/>
    </source>
</evidence>
<dbReference type="EC" id="2.7.-.-" evidence="4"/>
<dbReference type="GO" id="GO:0046854">
    <property type="term" value="P:phosphatidylinositol phosphate biosynthetic process"/>
    <property type="evidence" value="ECO:0007669"/>
    <property type="project" value="TreeGrafter"/>
</dbReference>
<dbReference type="PANTHER" id="PTHR12400">
    <property type="entry name" value="INOSITOL POLYPHOSPHATE KINASE"/>
    <property type="match status" value="1"/>
</dbReference>
<name>A0AAV5AFB0_9AGAM</name>
<dbReference type="Gene3D" id="3.30.470.160">
    <property type="entry name" value="Inositol polyphosphate kinase"/>
    <property type="match status" value="1"/>
</dbReference>
<gene>
    <name evidence="5" type="ORF">Clacol_006107</name>
</gene>
<dbReference type="Pfam" id="PF03770">
    <property type="entry name" value="IPK"/>
    <property type="match status" value="1"/>
</dbReference>
<dbReference type="GO" id="GO:0032958">
    <property type="term" value="P:inositol phosphate biosynthetic process"/>
    <property type="evidence" value="ECO:0007669"/>
    <property type="project" value="InterPro"/>
</dbReference>
<sequence>MELSPSPSIALDSQVGGHGGILSSSDGAVIIKPCLPLEAAFYKTLSSNEMYSQLASIVPRFYGTLTLHGRLDESGNIISEPEGGGDTPLLDVSETEKDEPLMFFVIFLENLTHTFAKPNVIDMKLGTVLWSDDATPDKRLRMERSAQETTSLETGIRLTGFNVFDYTEGKVINATRAYGKSLKKQDLPTGIAKCFPLAISTSDVPQGQGLPKELLKQVLEGIIIEIKEIIDILKRVDVCMVGTSLLIIYEADWDILKRTLLDWPSKKIEVSTTFDVEDEEKEEEEAQYLLNEHDIAEDEDDESEGNEDTRSPYIVKLIDFAHTSLKKRKDTGVILGLETTLELLTGRLKEISDTSPI</sequence>
<dbReference type="GO" id="GO:0005634">
    <property type="term" value="C:nucleus"/>
    <property type="evidence" value="ECO:0007669"/>
    <property type="project" value="TreeGrafter"/>
</dbReference>
<organism evidence="5 6">
    <name type="scientific">Clathrus columnatus</name>
    <dbReference type="NCBI Taxonomy" id="1419009"/>
    <lineage>
        <taxon>Eukaryota</taxon>
        <taxon>Fungi</taxon>
        <taxon>Dikarya</taxon>
        <taxon>Basidiomycota</taxon>
        <taxon>Agaricomycotina</taxon>
        <taxon>Agaricomycetes</taxon>
        <taxon>Phallomycetidae</taxon>
        <taxon>Phallales</taxon>
        <taxon>Clathraceae</taxon>
        <taxon>Clathrus</taxon>
    </lineage>
</organism>
<reference evidence="5" key="1">
    <citation type="submission" date="2021-10" db="EMBL/GenBank/DDBJ databases">
        <title>De novo Genome Assembly of Clathrus columnatus (Basidiomycota, Fungi) Using Illumina and Nanopore Sequence Data.</title>
        <authorList>
            <person name="Ogiso-Tanaka E."/>
            <person name="Itagaki H."/>
            <person name="Hosoya T."/>
            <person name="Hosaka K."/>
        </authorList>
    </citation>
    <scope>NUCLEOTIDE SEQUENCE</scope>
    <source>
        <strain evidence="5">MO-923</strain>
    </source>
</reference>
<keyword evidence="2 4" id="KW-0808">Transferase</keyword>
<dbReference type="GO" id="GO:0008440">
    <property type="term" value="F:inositol-1,4,5-trisphosphate 3-kinase activity"/>
    <property type="evidence" value="ECO:0007669"/>
    <property type="project" value="TreeGrafter"/>
</dbReference>
<dbReference type="InterPro" id="IPR038286">
    <property type="entry name" value="IPK_sf"/>
</dbReference>
<evidence type="ECO:0000313" key="6">
    <source>
        <dbReference type="Proteomes" id="UP001050691"/>
    </source>
</evidence>
<evidence type="ECO:0000256" key="2">
    <source>
        <dbReference type="ARBA" id="ARBA00022679"/>
    </source>
</evidence>
<evidence type="ECO:0000256" key="4">
    <source>
        <dbReference type="RuleBase" id="RU363090"/>
    </source>
</evidence>
<accession>A0AAV5AFB0</accession>
<dbReference type="AlphaFoldDB" id="A0AAV5AFB0"/>
<dbReference type="EMBL" id="BPWL01000007">
    <property type="protein sequence ID" value="GJJ11869.1"/>
    <property type="molecule type" value="Genomic_DNA"/>
</dbReference>
<dbReference type="SUPFAM" id="SSF56104">
    <property type="entry name" value="SAICAR synthase-like"/>
    <property type="match status" value="1"/>
</dbReference>
<dbReference type="PANTHER" id="PTHR12400:SF108">
    <property type="entry name" value="KINASE"/>
    <property type="match status" value="1"/>
</dbReference>
<dbReference type="Proteomes" id="UP001050691">
    <property type="component" value="Unassembled WGS sequence"/>
</dbReference>
<keyword evidence="3 4" id="KW-0418">Kinase</keyword>
<protein>
    <recommendedName>
        <fullName evidence="4">Kinase</fullName>
        <ecNumber evidence="4">2.7.-.-</ecNumber>
    </recommendedName>
</protein>
<keyword evidence="6" id="KW-1185">Reference proteome</keyword>
<proteinExistence type="inferred from homology"/>
<evidence type="ECO:0000313" key="5">
    <source>
        <dbReference type="EMBL" id="GJJ11869.1"/>
    </source>
</evidence>
<comment type="similarity">
    <text evidence="1 4">Belongs to the inositol phosphokinase (IPK) family.</text>
</comment>
<evidence type="ECO:0000256" key="1">
    <source>
        <dbReference type="ARBA" id="ARBA00007374"/>
    </source>
</evidence>